<dbReference type="VEuPathDB" id="FungiDB:MSYG_3692"/>
<dbReference type="OMA" id="IRTWILP"/>
<dbReference type="InterPro" id="IPR015943">
    <property type="entry name" value="WD40/YVTN_repeat-like_dom_sf"/>
</dbReference>
<name>A0A1M8AA72_MALS4</name>
<protein>
    <submittedName>
        <fullName evidence="1">Uncharacterized protein</fullName>
    </submittedName>
</protein>
<dbReference type="PANTHER" id="PTHR13211">
    <property type="entry name" value="TELOMERASE CAJAL BODY PROTEIN 1"/>
    <property type="match status" value="1"/>
</dbReference>
<dbReference type="InterPro" id="IPR036322">
    <property type="entry name" value="WD40_repeat_dom_sf"/>
</dbReference>
<dbReference type="PANTHER" id="PTHR13211:SF0">
    <property type="entry name" value="TELOMERASE CAJAL BODY PROTEIN 1"/>
    <property type="match status" value="1"/>
</dbReference>
<dbReference type="InterPro" id="IPR051150">
    <property type="entry name" value="SWT21/TCAB1_mRNA_Telomere"/>
</dbReference>
<dbReference type="Gene3D" id="2.130.10.10">
    <property type="entry name" value="YVTN repeat-like/Quinoprotein amine dehydrogenase"/>
    <property type="match status" value="2"/>
</dbReference>
<dbReference type="AlphaFoldDB" id="A0A1M8AA72"/>
<dbReference type="Proteomes" id="UP000186303">
    <property type="component" value="Chromosome 6"/>
</dbReference>
<keyword evidence="2" id="KW-1185">Reference proteome</keyword>
<dbReference type="SUPFAM" id="SSF50978">
    <property type="entry name" value="WD40 repeat-like"/>
    <property type="match status" value="1"/>
</dbReference>
<dbReference type="SMART" id="SM00320">
    <property type="entry name" value="WD40"/>
    <property type="match status" value="4"/>
</dbReference>
<dbReference type="EMBL" id="LT671826">
    <property type="protein sequence ID" value="SHO79342.1"/>
    <property type="molecule type" value="Genomic_DNA"/>
</dbReference>
<sequence length="431" mass="47473">MHPTLVHTLVCPDRQDFWRCAQWSPDGSLILARTESHRVHIWTSLVGTWSLLHTHQAPAPILDTSWYALPADIPSDKSTSAWCFAISCRDMPVRLVDAQFGQTKASYAIVNHVETYIAPQVLTFTPDAMRLYGGLTAGLAMIPLACVGSNTHSALSLSPHRSSRIEAGQHGIVSALAIGKAPAVVERDLQSDQLEVTAVATFANAVGIYVTDPSWLAALEEQGSGWHSPLLGTSCALSGESLCLCGWHIREGQGVVQVAWHPAQRHILVVSVRRSTHLLVYDTSYLYGMNHPFQFQPLATDDPALIARLERDCTGSHQRLYFDMDSHGNFIAAGDQHGTVRLWQWSDVLASKNPAMPVTPKSQWQAHTDAVGSVHFHPQRSRCLLTVGGARHWPDLTDDQGASPYGPYPLDNTCKVWDCELYNEKMTSETN</sequence>
<dbReference type="STRING" id="1230383.A0A1M8AA72"/>
<gene>
    <name evidence="1" type="ORF">MSYG_3692</name>
</gene>
<accession>A0A1M8AA72</accession>
<proteinExistence type="predicted"/>
<evidence type="ECO:0000313" key="1">
    <source>
        <dbReference type="EMBL" id="SHO79342.1"/>
    </source>
</evidence>
<organism evidence="1 2">
    <name type="scientific">Malassezia sympodialis (strain ATCC 42132)</name>
    <name type="common">Atopic eczema-associated yeast</name>
    <dbReference type="NCBI Taxonomy" id="1230383"/>
    <lineage>
        <taxon>Eukaryota</taxon>
        <taxon>Fungi</taxon>
        <taxon>Dikarya</taxon>
        <taxon>Basidiomycota</taxon>
        <taxon>Ustilaginomycotina</taxon>
        <taxon>Malasseziomycetes</taxon>
        <taxon>Malasseziales</taxon>
        <taxon>Malasseziaceae</taxon>
        <taxon>Malassezia</taxon>
    </lineage>
</organism>
<reference evidence="2" key="1">
    <citation type="journal article" date="2017" name="Nucleic Acids Res.">
        <title>Proteogenomics produces comprehensive and highly accurate protein-coding gene annotation in a complete genome assembly of Malassezia sympodialis.</title>
        <authorList>
            <person name="Zhu Y."/>
            <person name="Engstroem P.G."/>
            <person name="Tellgren-Roth C."/>
            <person name="Baudo C.D."/>
            <person name="Kennell J.C."/>
            <person name="Sun S."/>
            <person name="Billmyre R.B."/>
            <person name="Schroeder M.S."/>
            <person name="Andersson A."/>
            <person name="Holm T."/>
            <person name="Sigurgeirsson B."/>
            <person name="Wu G."/>
            <person name="Sankaranarayanan S.R."/>
            <person name="Siddharthan R."/>
            <person name="Sanyal K."/>
            <person name="Lundeberg J."/>
            <person name="Nystedt B."/>
            <person name="Boekhout T."/>
            <person name="Dawson T.L. Jr."/>
            <person name="Heitman J."/>
            <person name="Scheynius A."/>
            <person name="Lehtioe J."/>
        </authorList>
    </citation>
    <scope>NUCLEOTIDE SEQUENCE [LARGE SCALE GENOMIC DNA]</scope>
    <source>
        <strain evidence="2">ATCC 42132</strain>
    </source>
</reference>
<dbReference type="InterPro" id="IPR001680">
    <property type="entry name" value="WD40_rpt"/>
</dbReference>
<evidence type="ECO:0000313" key="2">
    <source>
        <dbReference type="Proteomes" id="UP000186303"/>
    </source>
</evidence>
<dbReference type="OrthoDB" id="239865at2759"/>